<dbReference type="SUPFAM" id="SSF52833">
    <property type="entry name" value="Thioredoxin-like"/>
    <property type="match status" value="1"/>
</dbReference>
<gene>
    <name evidence="2" type="ORF">L1I42_09835</name>
</gene>
<dbReference type="PROSITE" id="PS51352">
    <property type="entry name" value="THIOREDOXIN_2"/>
    <property type="match status" value="1"/>
</dbReference>
<name>A0ABS9E9B9_9HYPH</name>
<evidence type="ECO:0000259" key="1">
    <source>
        <dbReference type="PROSITE" id="PS51352"/>
    </source>
</evidence>
<dbReference type="EMBL" id="JAKGTI010000002">
    <property type="protein sequence ID" value="MCF4098784.1"/>
    <property type="molecule type" value="Genomic_DNA"/>
</dbReference>
<evidence type="ECO:0000313" key="2">
    <source>
        <dbReference type="EMBL" id="MCF4098784.1"/>
    </source>
</evidence>
<dbReference type="CDD" id="cd02970">
    <property type="entry name" value="PRX_like2"/>
    <property type="match status" value="1"/>
</dbReference>
<evidence type="ECO:0000313" key="3">
    <source>
        <dbReference type="Proteomes" id="UP001201217"/>
    </source>
</evidence>
<sequence>MLFPRQKTPDLELATLDHGEFKLSNEQSQRGTLICFYRGYHCPLCIKYLTELDRLVPEFEKRGINVIAVSSDAKDRAELMRDKVDAKNLRFGYGLPLTEARDWGLFISTSNGKTSVGVEEPDLFAEPGLFLISPDRSLYFSSVQTMPFVRPSFREMLGALDFVIEKNYPARGEYRGEV</sequence>
<accession>A0ABS9E9B9</accession>
<dbReference type="Pfam" id="PF00578">
    <property type="entry name" value="AhpC-TSA"/>
    <property type="match status" value="1"/>
</dbReference>
<dbReference type="Gene3D" id="3.40.30.10">
    <property type="entry name" value="Glutaredoxin"/>
    <property type="match status" value="1"/>
</dbReference>
<comment type="caution">
    <text evidence="2">The sequence shown here is derived from an EMBL/GenBank/DDBJ whole genome shotgun (WGS) entry which is preliminary data.</text>
</comment>
<dbReference type="Proteomes" id="UP001201217">
    <property type="component" value="Unassembled WGS sequence"/>
</dbReference>
<reference evidence="2 3" key="1">
    <citation type="submission" date="2022-01" db="EMBL/GenBank/DDBJ databases">
        <title>Maritalea mediterranea sp. nov., isolated from marine plastic residues from the Malva-rosa beach (Valencia, Spain).</title>
        <authorList>
            <person name="Vidal-Verdu A."/>
            <person name="Molina-Menor E."/>
            <person name="Pascual J."/>
            <person name="Pereto J."/>
            <person name="Porcar M."/>
        </authorList>
    </citation>
    <scope>NUCLEOTIDE SEQUENCE [LARGE SCALE GENOMIC DNA]</scope>
    <source>
        <strain evidence="2 3">P4.10X</strain>
    </source>
</reference>
<keyword evidence="3" id="KW-1185">Reference proteome</keyword>
<dbReference type="InterPro" id="IPR000866">
    <property type="entry name" value="AhpC/TSA"/>
</dbReference>
<feature type="domain" description="Thioredoxin" evidence="1">
    <location>
        <begin position="2"/>
        <end position="165"/>
    </location>
</feature>
<dbReference type="InterPro" id="IPR036249">
    <property type="entry name" value="Thioredoxin-like_sf"/>
</dbReference>
<dbReference type="InterPro" id="IPR013766">
    <property type="entry name" value="Thioredoxin_domain"/>
</dbReference>
<protein>
    <submittedName>
        <fullName evidence="2">AhpC/TSA family protein</fullName>
    </submittedName>
</protein>
<organism evidence="2 3">
    <name type="scientific">Maritalea mediterranea</name>
    <dbReference type="NCBI Taxonomy" id="2909667"/>
    <lineage>
        <taxon>Bacteria</taxon>
        <taxon>Pseudomonadati</taxon>
        <taxon>Pseudomonadota</taxon>
        <taxon>Alphaproteobacteria</taxon>
        <taxon>Hyphomicrobiales</taxon>
        <taxon>Devosiaceae</taxon>
        <taxon>Maritalea</taxon>
    </lineage>
</organism>
<proteinExistence type="predicted"/>